<accession>A0ABP7EF90</accession>
<reference evidence="2" key="1">
    <citation type="journal article" date="2019" name="Int. J. Syst. Evol. Microbiol.">
        <title>The Global Catalogue of Microorganisms (GCM) 10K type strain sequencing project: providing services to taxonomists for standard genome sequencing and annotation.</title>
        <authorList>
            <consortium name="The Broad Institute Genomics Platform"/>
            <consortium name="The Broad Institute Genome Sequencing Center for Infectious Disease"/>
            <person name="Wu L."/>
            <person name="Ma J."/>
        </authorList>
    </citation>
    <scope>NUCLEOTIDE SEQUENCE [LARGE SCALE GENOMIC DNA]</scope>
    <source>
        <strain evidence="2">JCM 17498</strain>
    </source>
</reference>
<proteinExistence type="predicted"/>
<organism evidence="1 2">
    <name type="scientific">Sphingomonas cynarae</name>
    <dbReference type="NCBI Taxonomy" id="930197"/>
    <lineage>
        <taxon>Bacteria</taxon>
        <taxon>Pseudomonadati</taxon>
        <taxon>Pseudomonadota</taxon>
        <taxon>Alphaproteobacteria</taxon>
        <taxon>Sphingomonadales</taxon>
        <taxon>Sphingomonadaceae</taxon>
        <taxon>Sphingomonas</taxon>
    </lineage>
</organism>
<protein>
    <submittedName>
        <fullName evidence="1">Uncharacterized protein</fullName>
    </submittedName>
</protein>
<dbReference type="EMBL" id="BAABBF010000007">
    <property type="protein sequence ID" value="GAA3718416.1"/>
    <property type="molecule type" value="Genomic_DNA"/>
</dbReference>
<evidence type="ECO:0000313" key="1">
    <source>
        <dbReference type="EMBL" id="GAA3718416.1"/>
    </source>
</evidence>
<evidence type="ECO:0000313" key="2">
    <source>
        <dbReference type="Proteomes" id="UP001500523"/>
    </source>
</evidence>
<name>A0ABP7EF90_9SPHN</name>
<comment type="caution">
    <text evidence="1">The sequence shown here is derived from an EMBL/GenBank/DDBJ whole genome shotgun (WGS) entry which is preliminary data.</text>
</comment>
<dbReference type="Proteomes" id="UP001500523">
    <property type="component" value="Unassembled WGS sequence"/>
</dbReference>
<sequence>MDDVERRGVGGLGSVGLDIAEQELADARMLVEHALQITAGDTVGGVIDLHDDTMRGTIPGLTA</sequence>
<keyword evidence="2" id="KW-1185">Reference proteome</keyword>
<gene>
    <name evidence="1" type="ORF">GCM10022268_28420</name>
</gene>